<evidence type="ECO:0000313" key="3">
    <source>
        <dbReference type="WBParaSite" id="Csp11.Scaffold630.g21902.t1"/>
    </source>
</evidence>
<dbReference type="Pfam" id="PF17204">
    <property type="entry name" value="Sid-5"/>
    <property type="match status" value="1"/>
</dbReference>
<dbReference type="GO" id="GO:0005770">
    <property type="term" value="C:late endosome"/>
    <property type="evidence" value="ECO:0007669"/>
    <property type="project" value="InterPro"/>
</dbReference>
<evidence type="ECO:0000256" key="1">
    <source>
        <dbReference type="SAM" id="Phobius"/>
    </source>
</evidence>
<keyword evidence="1" id="KW-0812">Transmembrane</keyword>
<dbReference type="GO" id="GO:0035194">
    <property type="term" value="P:regulatory ncRNA-mediated post-transcriptional gene silencing"/>
    <property type="evidence" value="ECO:0007669"/>
    <property type="project" value="InterPro"/>
</dbReference>
<dbReference type="Proteomes" id="UP000095282">
    <property type="component" value="Unplaced"/>
</dbReference>
<dbReference type="WBParaSite" id="Csp11.Scaffold630.g21902.t1">
    <property type="protein sequence ID" value="Csp11.Scaffold630.g21902.t1"/>
    <property type="gene ID" value="Csp11.Scaffold630.g21902"/>
</dbReference>
<keyword evidence="2" id="KW-1185">Reference proteome</keyword>
<reference evidence="3" key="1">
    <citation type="submission" date="2016-11" db="UniProtKB">
        <authorList>
            <consortium name="WormBaseParasite"/>
        </authorList>
    </citation>
    <scope>IDENTIFICATION</scope>
</reference>
<organism evidence="2 3">
    <name type="scientific">Caenorhabditis tropicalis</name>
    <dbReference type="NCBI Taxonomy" id="1561998"/>
    <lineage>
        <taxon>Eukaryota</taxon>
        <taxon>Metazoa</taxon>
        <taxon>Ecdysozoa</taxon>
        <taxon>Nematoda</taxon>
        <taxon>Chromadorea</taxon>
        <taxon>Rhabditida</taxon>
        <taxon>Rhabditina</taxon>
        <taxon>Rhabditomorpha</taxon>
        <taxon>Rhabditoidea</taxon>
        <taxon>Rhabditidae</taxon>
        <taxon>Peloderinae</taxon>
        <taxon>Caenorhabditis</taxon>
    </lineage>
</organism>
<dbReference type="AlphaFoldDB" id="A0A1I7V337"/>
<proteinExistence type="predicted"/>
<keyword evidence="1" id="KW-0472">Membrane</keyword>
<keyword evidence="1" id="KW-1133">Transmembrane helix</keyword>
<dbReference type="InterPro" id="IPR033759">
    <property type="entry name" value="Sid-5"/>
</dbReference>
<sequence>MDFQEVWMNTDIGGDHDITPQVLAAKTCFENLKTAEDNCIYLLVISIFLLILNVLSTCFFNRQTILAFYRSRFHPLPGSETASSVFRGAFDHDEFDMKG</sequence>
<feature type="transmembrane region" description="Helical" evidence="1">
    <location>
        <begin position="40"/>
        <end position="60"/>
    </location>
</feature>
<dbReference type="eggNOG" id="ENOG502TIE5">
    <property type="taxonomic scope" value="Eukaryota"/>
</dbReference>
<protein>
    <submittedName>
        <fullName evidence="3">Small integral membrane protein 2</fullName>
    </submittedName>
</protein>
<dbReference type="GO" id="GO:0050658">
    <property type="term" value="P:RNA transport"/>
    <property type="evidence" value="ECO:0007669"/>
    <property type="project" value="InterPro"/>
</dbReference>
<accession>A0A1I7V337</accession>
<name>A0A1I7V337_9PELO</name>
<evidence type="ECO:0000313" key="2">
    <source>
        <dbReference type="Proteomes" id="UP000095282"/>
    </source>
</evidence>